<comment type="subcellular location">
    <subcellularLocation>
        <location evidence="1">Nucleus</location>
    </subcellularLocation>
</comment>
<dbReference type="SMART" id="SM00066">
    <property type="entry name" value="GAL4"/>
    <property type="match status" value="1"/>
</dbReference>
<gene>
    <name evidence="4" type="ORF">G7Z17_g679</name>
</gene>
<evidence type="ECO:0000313" key="4">
    <source>
        <dbReference type="EMBL" id="KAF7557458.1"/>
    </source>
</evidence>
<comment type="caution">
    <text evidence="4">The sequence shown here is derived from an EMBL/GenBank/DDBJ whole genome shotgun (WGS) entry which is preliminary data.</text>
</comment>
<evidence type="ECO:0000313" key="5">
    <source>
        <dbReference type="Proteomes" id="UP000722485"/>
    </source>
</evidence>
<dbReference type="AlphaFoldDB" id="A0A9P5HPE3"/>
<dbReference type="Pfam" id="PF00172">
    <property type="entry name" value="Zn_clus"/>
    <property type="match status" value="1"/>
</dbReference>
<evidence type="ECO:0000256" key="2">
    <source>
        <dbReference type="ARBA" id="ARBA00023242"/>
    </source>
</evidence>
<dbReference type="PROSITE" id="PS50048">
    <property type="entry name" value="ZN2_CY6_FUNGAL_2"/>
    <property type="match status" value="1"/>
</dbReference>
<dbReference type="Gene3D" id="4.10.240.10">
    <property type="entry name" value="Zn(2)-C6 fungal-type DNA-binding domain"/>
    <property type="match status" value="1"/>
</dbReference>
<dbReference type="InterPro" id="IPR001138">
    <property type="entry name" value="Zn2Cys6_DnaBD"/>
</dbReference>
<dbReference type="OrthoDB" id="5423818at2759"/>
<accession>A0A9P5HPE3</accession>
<evidence type="ECO:0000259" key="3">
    <source>
        <dbReference type="PROSITE" id="PS50048"/>
    </source>
</evidence>
<dbReference type="GO" id="GO:0000981">
    <property type="term" value="F:DNA-binding transcription factor activity, RNA polymerase II-specific"/>
    <property type="evidence" value="ECO:0007669"/>
    <property type="project" value="InterPro"/>
</dbReference>
<dbReference type="GO" id="GO:0008270">
    <property type="term" value="F:zinc ion binding"/>
    <property type="evidence" value="ECO:0007669"/>
    <property type="project" value="InterPro"/>
</dbReference>
<dbReference type="GO" id="GO:0005634">
    <property type="term" value="C:nucleus"/>
    <property type="evidence" value="ECO:0007669"/>
    <property type="project" value="UniProtKB-SubCell"/>
</dbReference>
<dbReference type="Proteomes" id="UP000722485">
    <property type="component" value="Unassembled WGS sequence"/>
</dbReference>
<dbReference type="EMBL" id="JAANBB010000005">
    <property type="protein sequence ID" value="KAF7557458.1"/>
    <property type="molecule type" value="Genomic_DNA"/>
</dbReference>
<proteinExistence type="predicted"/>
<reference evidence="4" key="1">
    <citation type="submission" date="2020-03" db="EMBL/GenBank/DDBJ databases">
        <title>Draft Genome Sequence of Cylindrodendrum hubeiense.</title>
        <authorList>
            <person name="Buettner E."/>
            <person name="Kellner H."/>
        </authorList>
    </citation>
    <scope>NUCLEOTIDE SEQUENCE</scope>
    <source>
        <strain evidence="4">IHI 201604</strain>
    </source>
</reference>
<dbReference type="InterPro" id="IPR036864">
    <property type="entry name" value="Zn2-C6_fun-type_DNA-bd_sf"/>
</dbReference>
<organism evidence="4 5">
    <name type="scientific">Cylindrodendrum hubeiense</name>
    <dbReference type="NCBI Taxonomy" id="595255"/>
    <lineage>
        <taxon>Eukaryota</taxon>
        <taxon>Fungi</taxon>
        <taxon>Dikarya</taxon>
        <taxon>Ascomycota</taxon>
        <taxon>Pezizomycotina</taxon>
        <taxon>Sordariomycetes</taxon>
        <taxon>Hypocreomycetidae</taxon>
        <taxon>Hypocreales</taxon>
        <taxon>Nectriaceae</taxon>
        <taxon>Cylindrodendrum</taxon>
    </lineage>
</organism>
<dbReference type="PROSITE" id="PS00463">
    <property type="entry name" value="ZN2_CY6_FUNGAL_1"/>
    <property type="match status" value="1"/>
</dbReference>
<dbReference type="SUPFAM" id="SSF57701">
    <property type="entry name" value="Zn2/Cys6 DNA-binding domain"/>
    <property type="match status" value="1"/>
</dbReference>
<dbReference type="InterPro" id="IPR050613">
    <property type="entry name" value="Sec_Metabolite_Reg"/>
</dbReference>
<name>A0A9P5HPE3_9HYPO</name>
<protein>
    <recommendedName>
        <fullName evidence="3">Zn(2)-C6 fungal-type domain-containing protein</fullName>
    </recommendedName>
</protein>
<keyword evidence="2" id="KW-0539">Nucleus</keyword>
<sequence length="302" mass="33735">MPLSRKKSCIRCRDSKLSCDRAVPACSRCAKRKAQCTYDGGELEIEPRSINVDLDPTLAAIDTELVTDEIDISHMNWTSSETYGSSNELELQLFDTGAIQIDSSLFSPSNMFSEQHFFEPFTVESELSTSSAHQKEDNSGVLATGKSSDVRYLETRKNLTDCMLTVIIVGQLTSYPKMLIEGYQLPPFIKAPCHINEELAPECAATGKHQCLPKVLAVCAGLVQMFYSSTAANAAFVWDMIYAEVVRLRREYRNFSVQERLEASQAMTVFLLLQADDPKSVEKNDVRVLLTAAIANVYLRHH</sequence>
<dbReference type="PANTHER" id="PTHR31001:SF58">
    <property type="entry name" value="ZN(II)2CYS6 TRANSCRIPTION FACTOR (EUROFUNG)"/>
    <property type="match status" value="1"/>
</dbReference>
<feature type="domain" description="Zn(2)-C6 fungal-type" evidence="3">
    <location>
        <begin position="8"/>
        <end position="38"/>
    </location>
</feature>
<evidence type="ECO:0000256" key="1">
    <source>
        <dbReference type="ARBA" id="ARBA00004123"/>
    </source>
</evidence>
<keyword evidence="5" id="KW-1185">Reference proteome</keyword>
<dbReference type="PANTHER" id="PTHR31001">
    <property type="entry name" value="UNCHARACTERIZED TRANSCRIPTIONAL REGULATORY PROTEIN"/>
    <property type="match status" value="1"/>
</dbReference>
<dbReference type="CDD" id="cd00067">
    <property type="entry name" value="GAL4"/>
    <property type="match status" value="1"/>
</dbReference>